<comment type="caution">
    <text evidence="1">The sequence shown here is derived from an EMBL/GenBank/DDBJ whole genome shotgun (WGS) entry which is preliminary data.</text>
</comment>
<reference evidence="1 2" key="1">
    <citation type="submission" date="2010-04" db="EMBL/GenBank/DDBJ databases">
        <authorList>
            <person name="Weinstock G."/>
            <person name="Sodergren E."/>
            <person name="Clifton S."/>
            <person name="Fulton L."/>
            <person name="Fulton B."/>
            <person name="Courtney L."/>
            <person name="Fronick C."/>
            <person name="Harrison M."/>
            <person name="Strong C."/>
            <person name="Farmer C."/>
            <person name="Delahaunty K."/>
            <person name="Markovic C."/>
            <person name="Hall O."/>
            <person name="Minx P."/>
            <person name="Tomlinson C."/>
            <person name="Mitreva M."/>
            <person name="Hou S."/>
            <person name="Wollam A."/>
            <person name="Pepin K.H."/>
            <person name="Johnson M."/>
            <person name="Bhonagiri V."/>
            <person name="Zhang X."/>
            <person name="Suruliraj S."/>
            <person name="Warren W."/>
            <person name="Chinwalla A."/>
            <person name="Mardis E.R."/>
            <person name="Wilson R.K."/>
        </authorList>
    </citation>
    <scope>NUCLEOTIDE SEQUENCE [LARGE SCALE GENOMIC DNA]</scope>
    <source>
        <strain evidence="1 2">DSM 20306</strain>
    </source>
</reference>
<proteinExistence type="predicted"/>
<evidence type="ECO:0000313" key="1">
    <source>
        <dbReference type="EMBL" id="EFG82176.1"/>
    </source>
</evidence>
<organism evidence="1 2">
    <name type="scientific">Corynebacterium ammoniagenes DSM 20306</name>
    <dbReference type="NCBI Taxonomy" id="649754"/>
    <lineage>
        <taxon>Bacteria</taxon>
        <taxon>Bacillati</taxon>
        <taxon>Actinomycetota</taxon>
        <taxon>Actinomycetes</taxon>
        <taxon>Mycobacteriales</taxon>
        <taxon>Corynebacteriaceae</taxon>
        <taxon>Corynebacterium</taxon>
    </lineage>
</organism>
<evidence type="ECO:0000313" key="2">
    <source>
        <dbReference type="Proteomes" id="UP000006015"/>
    </source>
</evidence>
<sequence>MVKHLGHWCKCHGDIEFVFTDQAACTVVDGQHGGTNAHVNPPCHHVAAIKTQSGVRASNAFTIVSDFAFFDKAGINQRAYMPRHAGLRHSQGLTQHAAGR</sequence>
<accession>A0ABP2IF93</accession>
<protein>
    <submittedName>
        <fullName evidence="1">Uncharacterized protein</fullName>
    </submittedName>
</protein>
<dbReference type="EMBL" id="ADNS01000003">
    <property type="protein sequence ID" value="EFG82176.1"/>
    <property type="molecule type" value="Genomic_DNA"/>
</dbReference>
<name>A0ABP2IF93_CORAM</name>
<dbReference type="Proteomes" id="UP000006015">
    <property type="component" value="Unassembled WGS sequence"/>
</dbReference>
<gene>
    <name evidence="1" type="ORF">HMPREF0281_00554</name>
</gene>
<keyword evidence="2" id="KW-1185">Reference proteome</keyword>